<dbReference type="EMBL" id="CP060139">
    <property type="protein sequence ID" value="QNR25203.1"/>
    <property type="molecule type" value="Genomic_DNA"/>
</dbReference>
<reference evidence="5 6" key="1">
    <citation type="submission" date="2020-08" db="EMBL/GenBank/DDBJ databases">
        <title>Croceimicrobium hydrocarbonivorans gen. nov., sp. nov., a novel marine bacterium isolated from a bacterial consortium that degrades polyethylene terephthalate.</title>
        <authorList>
            <person name="Liu R."/>
        </authorList>
    </citation>
    <scope>NUCLEOTIDE SEQUENCE [LARGE SCALE GENOMIC DNA]</scope>
    <source>
        <strain evidence="5 6">A20-9</strain>
    </source>
</reference>
<sequence length="466" mass="50754">MKRLLVLAMSLMLFSGQAQLVNGDFENGLAPSYSAFIEGTNPHHQDIVNVGWNGVTSHGGGDSLMMVDGIDDPLETRDTVWAQQVTVTANTLYSITLWLDARNLSVTNTVDLTLRSGASFIGDIEFTDDTTSGWVDFTFTFNSGANTSIYLNLRQNNAIGASDFNLDDISLTPLVVPCDVSSSFTSKLDEGTCEWEFTANSTANNGSTNIVAYYWDFGDGTTSTDPNPVHYYATPGNYNVCLTTYAVNSNGDCCSDKTCREIEASCEVGPCGIDGTFKYNYLDNCEISFYRSISTSGHVISYNWDFGDGNTGNGAYVNHTYANAGTYNVCLSVVAIDNNGDCCTFKYCEEVTVEGCDKRKRAINSGSSNATEANSNVQMSEGIKIYPNPGSSNLNIDFIDQKLDAQNLEILIFDLSGKNYSQIAAGEKVSKNGNTAMINISELPKGLYIMRIKNNGKLMTQKFIKE</sequence>
<dbReference type="InterPro" id="IPR045219">
    <property type="entry name" value="PKAT"/>
</dbReference>
<gene>
    <name evidence="5" type="ORF">H4K34_05010</name>
</gene>
<evidence type="ECO:0000313" key="6">
    <source>
        <dbReference type="Proteomes" id="UP000516305"/>
    </source>
</evidence>
<keyword evidence="1 3" id="KW-0732">Signal</keyword>
<dbReference type="PROSITE" id="PS50093">
    <property type="entry name" value="PKD"/>
    <property type="match status" value="2"/>
</dbReference>
<dbReference type="InterPro" id="IPR013783">
    <property type="entry name" value="Ig-like_fold"/>
</dbReference>
<keyword evidence="2" id="KW-0325">Glycoprotein</keyword>
<dbReference type="NCBIfam" id="TIGR04183">
    <property type="entry name" value="Por_Secre_tail"/>
    <property type="match status" value="1"/>
</dbReference>
<dbReference type="SUPFAM" id="SSF49299">
    <property type="entry name" value="PKD domain"/>
    <property type="match status" value="2"/>
</dbReference>
<accession>A0A7H0VHK5</accession>
<dbReference type="Gene3D" id="2.60.40.10">
    <property type="entry name" value="Immunoglobulins"/>
    <property type="match status" value="2"/>
</dbReference>
<dbReference type="InterPro" id="IPR022409">
    <property type="entry name" value="PKD/Chitinase_dom"/>
</dbReference>
<dbReference type="SUPFAM" id="SSF49785">
    <property type="entry name" value="Galactose-binding domain-like"/>
    <property type="match status" value="1"/>
</dbReference>
<organism evidence="5 6">
    <name type="scientific">Croceimicrobium hydrocarbonivorans</name>
    <dbReference type="NCBI Taxonomy" id="2761580"/>
    <lineage>
        <taxon>Bacteria</taxon>
        <taxon>Pseudomonadati</taxon>
        <taxon>Bacteroidota</taxon>
        <taxon>Flavobacteriia</taxon>
        <taxon>Flavobacteriales</taxon>
        <taxon>Owenweeksiaceae</taxon>
        <taxon>Croceimicrobium</taxon>
    </lineage>
</organism>
<dbReference type="SMART" id="SM00089">
    <property type="entry name" value="PKD"/>
    <property type="match status" value="2"/>
</dbReference>
<feature type="domain" description="PKD" evidence="4">
    <location>
        <begin position="197"/>
        <end position="243"/>
    </location>
</feature>
<dbReference type="Proteomes" id="UP000516305">
    <property type="component" value="Chromosome"/>
</dbReference>
<dbReference type="Pfam" id="PF18962">
    <property type="entry name" value="Por_Secre_tail"/>
    <property type="match status" value="1"/>
</dbReference>
<evidence type="ECO:0000313" key="5">
    <source>
        <dbReference type="EMBL" id="QNR25203.1"/>
    </source>
</evidence>
<evidence type="ECO:0000259" key="4">
    <source>
        <dbReference type="PROSITE" id="PS50093"/>
    </source>
</evidence>
<feature type="domain" description="PKD" evidence="4">
    <location>
        <begin position="294"/>
        <end position="333"/>
    </location>
</feature>
<dbReference type="Pfam" id="PF18911">
    <property type="entry name" value="PKD_4"/>
    <property type="match status" value="2"/>
</dbReference>
<feature type="chain" id="PRO_5028813477" evidence="3">
    <location>
        <begin position="21"/>
        <end position="466"/>
    </location>
</feature>
<dbReference type="PANTHER" id="PTHR11861:SF8">
    <property type="entry name" value="PKD DOMAIN-CONTAINING PROTEIN"/>
    <property type="match status" value="1"/>
</dbReference>
<dbReference type="KEGG" id="chyd:H4K34_05010"/>
<evidence type="ECO:0000256" key="1">
    <source>
        <dbReference type="ARBA" id="ARBA00022729"/>
    </source>
</evidence>
<name>A0A7H0VHK5_9FLAO</name>
<dbReference type="Gene3D" id="2.60.120.260">
    <property type="entry name" value="Galactose-binding domain-like"/>
    <property type="match status" value="1"/>
</dbReference>
<dbReference type="AlphaFoldDB" id="A0A7H0VHK5"/>
<evidence type="ECO:0000256" key="3">
    <source>
        <dbReference type="SAM" id="SignalP"/>
    </source>
</evidence>
<keyword evidence="6" id="KW-1185">Reference proteome</keyword>
<dbReference type="InterPro" id="IPR000601">
    <property type="entry name" value="PKD_dom"/>
</dbReference>
<dbReference type="InterPro" id="IPR035986">
    <property type="entry name" value="PKD_dom_sf"/>
</dbReference>
<feature type="signal peptide" evidence="3">
    <location>
        <begin position="1"/>
        <end position="20"/>
    </location>
</feature>
<protein>
    <submittedName>
        <fullName evidence="5">PKD domain-containing protein</fullName>
    </submittedName>
</protein>
<dbReference type="PANTHER" id="PTHR11861">
    <property type="entry name" value="MELANOCYTE PROTEIN PMEL 17-RELATED"/>
    <property type="match status" value="1"/>
</dbReference>
<dbReference type="InterPro" id="IPR026444">
    <property type="entry name" value="Secre_tail"/>
</dbReference>
<dbReference type="InterPro" id="IPR008979">
    <property type="entry name" value="Galactose-bd-like_sf"/>
</dbReference>
<dbReference type="CDD" id="cd00146">
    <property type="entry name" value="PKD"/>
    <property type="match status" value="2"/>
</dbReference>
<proteinExistence type="predicted"/>
<dbReference type="GO" id="GO:0005886">
    <property type="term" value="C:plasma membrane"/>
    <property type="evidence" value="ECO:0007669"/>
    <property type="project" value="TreeGrafter"/>
</dbReference>
<evidence type="ECO:0000256" key="2">
    <source>
        <dbReference type="ARBA" id="ARBA00023180"/>
    </source>
</evidence>
<dbReference type="RefSeq" id="WP_210759729.1">
    <property type="nucleotide sequence ID" value="NZ_CP060139.1"/>
</dbReference>